<sequence>MTNAQKIELLLNLYRGIFQSKAQSTDITAMGVTSIHVVGGMARGRWFVNGTLRGFDFDVQNGSNLLQLRMIEQNPNKTDAAGNRTYYANLAQQGHSIVWLIDRKKEVDAFLGRIQAGKWHPSQERAVVPAIPAMQQTAAALVPSVEGIPDIPNDMSIPDYVLVAISEDEEGEYGLDQYSQGYY</sequence>
<accession>A0A0F9A919</accession>
<evidence type="ECO:0000313" key="1">
    <source>
        <dbReference type="EMBL" id="KKK68716.1"/>
    </source>
</evidence>
<dbReference type="AlphaFoldDB" id="A0A0F9A919"/>
<organism evidence="1">
    <name type="scientific">marine sediment metagenome</name>
    <dbReference type="NCBI Taxonomy" id="412755"/>
    <lineage>
        <taxon>unclassified sequences</taxon>
        <taxon>metagenomes</taxon>
        <taxon>ecological metagenomes</taxon>
    </lineage>
</organism>
<dbReference type="EMBL" id="LAZR01059000">
    <property type="protein sequence ID" value="KKK68716.1"/>
    <property type="molecule type" value="Genomic_DNA"/>
</dbReference>
<reference evidence="1" key="1">
    <citation type="journal article" date="2015" name="Nature">
        <title>Complex archaea that bridge the gap between prokaryotes and eukaryotes.</title>
        <authorList>
            <person name="Spang A."/>
            <person name="Saw J.H."/>
            <person name="Jorgensen S.L."/>
            <person name="Zaremba-Niedzwiedzka K."/>
            <person name="Martijn J."/>
            <person name="Lind A.E."/>
            <person name="van Eijk R."/>
            <person name="Schleper C."/>
            <person name="Guy L."/>
            <person name="Ettema T.J."/>
        </authorList>
    </citation>
    <scope>NUCLEOTIDE SEQUENCE</scope>
</reference>
<name>A0A0F9A919_9ZZZZ</name>
<gene>
    <name evidence="1" type="ORF">LCGC14_2941260</name>
</gene>
<comment type="caution">
    <text evidence="1">The sequence shown here is derived from an EMBL/GenBank/DDBJ whole genome shotgun (WGS) entry which is preliminary data.</text>
</comment>
<protein>
    <submittedName>
        <fullName evidence="1">Uncharacterized protein</fullName>
    </submittedName>
</protein>
<proteinExistence type="predicted"/>